<dbReference type="Pfam" id="PF13847">
    <property type="entry name" value="Methyltransf_31"/>
    <property type="match status" value="1"/>
</dbReference>
<name>A0A0U1LJI9_TALIS</name>
<dbReference type="InterPro" id="IPR029063">
    <property type="entry name" value="SAM-dependent_MTases_sf"/>
</dbReference>
<protein>
    <recommendedName>
        <fullName evidence="1">Methyltransferase domain-containing protein</fullName>
    </recommendedName>
</protein>
<dbReference type="SUPFAM" id="SSF53335">
    <property type="entry name" value="S-adenosyl-L-methionine-dependent methyltransferases"/>
    <property type="match status" value="1"/>
</dbReference>
<dbReference type="PANTHER" id="PTHR43591:SF24">
    <property type="entry name" value="2-METHOXY-6-POLYPRENYL-1,4-BENZOQUINOL METHYLASE, MITOCHONDRIAL"/>
    <property type="match status" value="1"/>
</dbReference>
<dbReference type="Proteomes" id="UP000054383">
    <property type="component" value="Unassembled WGS sequence"/>
</dbReference>
<dbReference type="GO" id="GO:0008168">
    <property type="term" value="F:methyltransferase activity"/>
    <property type="evidence" value="ECO:0007669"/>
    <property type="project" value="TreeGrafter"/>
</dbReference>
<reference evidence="2 3" key="1">
    <citation type="submission" date="2015-04" db="EMBL/GenBank/DDBJ databases">
        <authorList>
            <person name="Syromyatnikov M.Y."/>
            <person name="Popov V.N."/>
        </authorList>
    </citation>
    <scope>NUCLEOTIDE SEQUENCE [LARGE SCALE GENOMIC DNA]</scope>
    <source>
        <strain evidence="2">WF-38-12</strain>
    </source>
</reference>
<sequence length="281" mass="31396">MTTVLPTSQTGTSSSVYASSHDPATLRTHEWRNVANSAAYLIPHLKPHMSILDVGCGPGTITIDLARYVPEGYVVGVEYANKPLSAARQLAEEKRVMNVQFAIADALDLNKYADNTFDVVHAHQVLQHVPDPVRALKEMKRVAKPGGIIAARETAAMSWYPKIPEIEQWYALHIKVGKDLLGGNPDPGSYIHVWAQEAGFARTDITCSAGTWCFSTPEERKWWSSIWKERIVTPRSIENAVDKGGYCTKEDLFNMANGWENWGRDENGWFTITHGEIICRK</sequence>
<dbReference type="AlphaFoldDB" id="A0A0U1LJI9"/>
<dbReference type="EMBL" id="CVMT01000001">
    <property type="protein sequence ID" value="CRG83143.1"/>
    <property type="molecule type" value="Genomic_DNA"/>
</dbReference>
<accession>A0A0U1LJI9</accession>
<gene>
    <name evidence="2" type="ORF">PISL3812_00491</name>
</gene>
<dbReference type="InterPro" id="IPR025714">
    <property type="entry name" value="Methyltranfer_dom"/>
</dbReference>
<keyword evidence="3" id="KW-1185">Reference proteome</keyword>
<evidence type="ECO:0000259" key="1">
    <source>
        <dbReference type="Pfam" id="PF13847"/>
    </source>
</evidence>
<dbReference type="OrthoDB" id="10017101at2759"/>
<dbReference type="CDD" id="cd02440">
    <property type="entry name" value="AdoMet_MTases"/>
    <property type="match status" value="1"/>
</dbReference>
<dbReference type="PANTHER" id="PTHR43591">
    <property type="entry name" value="METHYLTRANSFERASE"/>
    <property type="match status" value="1"/>
</dbReference>
<feature type="domain" description="Methyltransferase" evidence="1">
    <location>
        <begin position="46"/>
        <end position="169"/>
    </location>
</feature>
<organism evidence="2 3">
    <name type="scientific">Talaromyces islandicus</name>
    <name type="common">Penicillium islandicum</name>
    <dbReference type="NCBI Taxonomy" id="28573"/>
    <lineage>
        <taxon>Eukaryota</taxon>
        <taxon>Fungi</taxon>
        <taxon>Dikarya</taxon>
        <taxon>Ascomycota</taxon>
        <taxon>Pezizomycotina</taxon>
        <taxon>Eurotiomycetes</taxon>
        <taxon>Eurotiomycetidae</taxon>
        <taxon>Eurotiales</taxon>
        <taxon>Trichocomaceae</taxon>
        <taxon>Talaromyces</taxon>
        <taxon>Talaromyces sect. Islandici</taxon>
    </lineage>
</organism>
<dbReference type="OMA" id="MIHVWAR"/>
<proteinExistence type="predicted"/>
<evidence type="ECO:0000313" key="3">
    <source>
        <dbReference type="Proteomes" id="UP000054383"/>
    </source>
</evidence>
<dbReference type="STRING" id="28573.A0A0U1LJI9"/>
<dbReference type="Gene3D" id="3.40.50.150">
    <property type="entry name" value="Vaccinia Virus protein VP39"/>
    <property type="match status" value="1"/>
</dbReference>
<evidence type="ECO:0000313" key="2">
    <source>
        <dbReference type="EMBL" id="CRG83143.1"/>
    </source>
</evidence>